<dbReference type="PANTHER" id="PTHR45625:SF4">
    <property type="entry name" value="PEPTIDYLPROLYL ISOMERASE DOMAIN AND WD REPEAT-CONTAINING PROTEIN 1"/>
    <property type="match status" value="1"/>
</dbReference>
<gene>
    <name evidence="8" type="primary">PPWD1_2</name>
    <name evidence="8" type="ORF">Ciccas_011876</name>
</gene>
<sequence>MKQEEFIIFFAYLHDVPGQEFVSACPSIDASFFDSSAETGKPGGGTTNDRDVFNEKPTKEEVLAATRDTATAASRLAGSAILHTTLGDIHIRLFPRECPLAVENFVGHARVGYYNGNVFHRVIKGFMIQTGCPLGTGTGGKSIWGEDFKDEFHPSLRHDRPYTVSMANCGANTNASQFFITVAPTPWLDNKHTIFGRVIKGMEVVQKISNLKTNTKTERPNEDVNIISISVKDLGAGL</sequence>
<dbReference type="GO" id="GO:0005634">
    <property type="term" value="C:nucleus"/>
    <property type="evidence" value="ECO:0007669"/>
    <property type="project" value="UniProtKB-ARBA"/>
</dbReference>
<evidence type="ECO:0000256" key="1">
    <source>
        <dbReference type="ARBA" id="ARBA00000971"/>
    </source>
</evidence>
<evidence type="ECO:0000256" key="5">
    <source>
        <dbReference type="ARBA" id="ARBA00023235"/>
    </source>
</evidence>
<feature type="domain" description="PPIase cyclophilin-type" evidence="7">
    <location>
        <begin position="76"/>
        <end position="231"/>
    </location>
</feature>
<comment type="catalytic activity">
    <reaction evidence="1 6">
        <text>[protein]-peptidylproline (omega=180) = [protein]-peptidylproline (omega=0)</text>
        <dbReference type="Rhea" id="RHEA:16237"/>
        <dbReference type="Rhea" id="RHEA-COMP:10747"/>
        <dbReference type="Rhea" id="RHEA-COMP:10748"/>
        <dbReference type="ChEBI" id="CHEBI:83833"/>
        <dbReference type="ChEBI" id="CHEBI:83834"/>
        <dbReference type="EC" id="5.2.1.8"/>
    </reaction>
</comment>
<comment type="function">
    <text evidence="6">PPIases accelerate the folding of proteins. It catalyzes the cis-trans isomerization of proline imidic peptide bonds in oligopeptides.</text>
</comment>
<dbReference type="InterPro" id="IPR002130">
    <property type="entry name" value="Cyclophilin-type_PPIase_dom"/>
</dbReference>
<dbReference type="EC" id="5.2.1.8" evidence="6"/>
<dbReference type="Gene3D" id="2.40.100.10">
    <property type="entry name" value="Cyclophilin-like"/>
    <property type="match status" value="1"/>
</dbReference>
<keyword evidence="4 6" id="KW-0697">Rotamase</keyword>
<dbReference type="InterPro" id="IPR020892">
    <property type="entry name" value="Cyclophilin-type_PPIase_CS"/>
</dbReference>
<dbReference type="AlphaFoldDB" id="A0ABD2PUX1"/>
<keyword evidence="3" id="KW-0677">Repeat</keyword>
<dbReference type="FunFam" id="2.40.100.10:FF:000003">
    <property type="entry name" value="Peptidylprolyl isomerase domain and WD repeat-containing 1"/>
    <property type="match status" value="1"/>
</dbReference>
<evidence type="ECO:0000256" key="2">
    <source>
        <dbReference type="ARBA" id="ARBA00022574"/>
    </source>
</evidence>
<dbReference type="SUPFAM" id="SSF50891">
    <property type="entry name" value="Cyclophilin-like"/>
    <property type="match status" value="1"/>
</dbReference>
<protein>
    <recommendedName>
        <fullName evidence="6">Peptidyl-prolyl cis-trans isomerase</fullName>
        <shortName evidence="6">PPIase</shortName>
        <ecNumber evidence="6">5.2.1.8</ecNumber>
    </recommendedName>
</protein>
<dbReference type="Pfam" id="PF00160">
    <property type="entry name" value="Pro_isomerase"/>
    <property type="match status" value="1"/>
</dbReference>
<keyword evidence="5 6" id="KW-0413">Isomerase</keyword>
<dbReference type="GO" id="GO:0003755">
    <property type="term" value="F:peptidyl-prolyl cis-trans isomerase activity"/>
    <property type="evidence" value="ECO:0007669"/>
    <property type="project" value="UniProtKB-UniRule"/>
</dbReference>
<accession>A0ABD2PUX1</accession>
<evidence type="ECO:0000256" key="4">
    <source>
        <dbReference type="ARBA" id="ARBA00023110"/>
    </source>
</evidence>
<dbReference type="PROSITE" id="PS50072">
    <property type="entry name" value="CSA_PPIASE_2"/>
    <property type="match status" value="1"/>
</dbReference>
<proteinExistence type="inferred from homology"/>
<evidence type="ECO:0000259" key="7">
    <source>
        <dbReference type="PROSITE" id="PS50072"/>
    </source>
</evidence>
<dbReference type="PRINTS" id="PR00153">
    <property type="entry name" value="CSAPPISMRASE"/>
</dbReference>
<dbReference type="EMBL" id="JBJKFK010003766">
    <property type="protein sequence ID" value="KAL3309576.1"/>
    <property type="molecule type" value="Genomic_DNA"/>
</dbReference>
<evidence type="ECO:0000256" key="3">
    <source>
        <dbReference type="ARBA" id="ARBA00022737"/>
    </source>
</evidence>
<name>A0ABD2PUX1_9PLAT</name>
<comment type="caution">
    <text evidence="8">The sequence shown here is derived from an EMBL/GenBank/DDBJ whole genome shotgun (WGS) entry which is preliminary data.</text>
</comment>
<evidence type="ECO:0000256" key="6">
    <source>
        <dbReference type="RuleBase" id="RU363019"/>
    </source>
</evidence>
<evidence type="ECO:0000313" key="8">
    <source>
        <dbReference type="EMBL" id="KAL3309576.1"/>
    </source>
</evidence>
<keyword evidence="9" id="KW-1185">Reference proteome</keyword>
<keyword evidence="2" id="KW-0853">WD repeat</keyword>
<dbReference type="PANTHER" id="PTHR45625">
    <property type="entry name" value="PEPTIDYL-PROLYL CIS-TRANS ISOMERASE-RELATED"/>
    <property type="match status" value="1"/>
</dbReference>
<comment type="similarity">
    <text evidence="6">Belongs to the cyclophilin-type PPIase family.</text>
</comment>
<organism evidence="8 9">
    <name type="scientific">Cichlidogyrus casuarinus</name>
    <dbReference type="NCBI Taxonomy" id="1844966"/>
    <lineage>
        <taxon>Eukaryota</taxon>
        <taxon>Metazoa</taxon>
        <taxon>Spiralia</taxon>
        <taxon>Lophotrochozoa</taxon>
        <taxon>Platyhelminthes</taxon>
        <taxon>Monogenea</taxon>
        <taxon>Monopisthocotylea</taxon>
        <taxon>Dactylogyridea</taxon>
        <taxon>Ancyrocephalidae</taxon>
        <taxon>Cichlidogyrus</taxon>
    </lineage>
</organism>
<dbReference type="Proteomes" id="UP001626550">
    <property type="component" value="Unassembled WGS sequence"/>
</dbReference>
<reference evidence="8 9" key="1">
    <citation type="submission" date="2024-11" db="EMBL/GenBank/DDBJ databases">
        <title>Adaptive evolution of stress response genes in parasites aligns with host niche diversity.</title>
        <authorList>
            <person name="Hahn C."/>
            <person name="Resl P."/>
        </authorList>
    </citation>
    <scope>NUCLEOTIDE SEQUENCE [LARGE SCALE GENOMIC DNA]</scope>
    <source>
        <strain evidence="8">EGGRZ-B1_66</strain>
        <tissue evidence="8">Body</tissue>
    </source>
</reference>
<dbReference type="PROSITE" id="PS00170">
    <property type="entry name" value="CSA_PPIASE_1"/>
    <property type="match status" value="1"/>
</dbReference>
<evidence type="ECO:0000313" key="9">
    <source>
        <dbReference type="Proteomes" id="UP001626550"/>
    </source>
</evidence>
<dbReference type="InterPro" id="IPR044666">
    <property type="entry name" value="Cyclophilin_A-like"/>
</dbReference>
<dbReference type="InterPro" id="IPR029000">
    <property type="entry name" value="Cyclophilin-like_dom_sf"/>
</dbReference>